<feature type="transmembrane region" description="Helical" evidence="1">
    <location>
        <begin position="70"/>
        <end position="91"/>
    </location>
</feature>
<evidence type="ECO:0000313" key="3">
    <source>
        <dbReference type="Proteomes" id="UP000198281"/>
    </source>
</evidence>
<proteinExistence type="predicted"/>
<evidence type="ECO:0000256" key="1">
    <source>
        <dbReference type="SAM" id="Phobius"/>
    </source>
</evidence>
<feature type="transmembrane region" description="Helical" evidence="1">
    <location>
        <begin position="12"/>
        <end position="33"/>
    </location>
</feature>
<keyword evidence="1" id="KW-0812">Transmembrane</keyword>
<evidence type="ECO:0000313" key="2">
    <source>
        <dbReference type="EMBL" id="SNS12802.1"/>
    </source>
</evidence>
<gene>
    <name evidence="2" type="ORF">SAMN06295912_101469</name>
</gene>
<dbReference type="Proteomes" id="UP000198281">
    <property type="component" value="Unassembled WGS sequence"/>
</dbReference>
<dbReference type="OrthoDB" id="7211205at2"/>
<reference evidence="3" key="1">
    <citation type="submission" date="2017-06" db="EMBL/GenBank/DDBJ databases">
        <authorList>
            <person name="Varghese N."/>
            <person name="Submissions S."/>
        </authorList>
    </citation>
    <scope>NUCLEOTIDE SEQUENCE [LARGE SCALE GENOMIC DNA]</scope>
    <source>
        <strain evidence="3">LNB2</strain>
    </source>
</reference>
<dbReference type="RefSeq" id="WP_144033692.1">
    <property type="nucleotide sequence ID" value="NZ_FZOS01000001.1"/>
</dbReference>
<dbReference type="AlphaFoldDB" id="A0A239BYR5"/>
<dbReference type="EMBL" id="FZOS01000001">
    <property type="protein sequence ID" value="SNS12802.1"/>
    <property type="molecule type" value="Genomic_DNA"/>
</dbReference>
<sequence>MTGRAVRTHMVARCATALVGGYAAAAGIASLIARLLPVPRVEATAWGMILSFLIYACFGLWAFHQPRLSVVAAVIWGSAALSIAALFLLGVRA</sequence>
<accession>A0A239BYR5</accession>
<evidence type="ECO:0008006" key="4">
    <source>
        <dbReference type="Google" id="ProtNLM"/>
    </source>
</evidence>
<keyword evidence="1" id="KW-0472">Membrane</keyword>
<organism evidence="2 3">
    <name type="scientific">Edaphosphingomonas laterariae</name>
    <dbReference type="NCBI Taxonomy" id="861865"/>
    <lineage>
        <taxon>Bacteria</taxon>
        <taxon>Pseudomonadati</taxon>
        <taxon>Pseudomonadota</taxon>
        <taxon>Alphaproteobacteria</taxon>
        <taxon>Sphingomonadales</taxon>
        <taxon>Rhizorhabdaceae</taxon>
        <taxon>Edaphosphingomonas</taxon>
    </lineage>
</organism>
<name>A0A239BYR5_9SPHN</name>
<keyword evidence="1" id="KW-1133">Transmembrane helix</keyword>
<protein>
    <recommendedName>
        <fullName evidence="4">Iron transporter</fullName>
    </recommendedName>
</protein>
<keyword evidence="3" id="KW-1185">Reference proteome</keyword>
<feature type="transmembrane region" description="Helical" evidence="1">
    <location>
        <begin position="45"/>
        <end position="63"/>
    </location>
</feature>